<dbReference type="RefSeq" id="WP_007459632.1">
    <property type="nucleotide sequence ID" value="NZ_HF570108.1"/>
</dbReference>
<comment type="caution">
    <text evidence="2">The sequence shown here is derived from an EMBL/GenBank/DDBJ whole genome shotgun (WGS) entry which is preliminary data.</text>
</comment>
<evidence type="ECO:0000256" key="1">
    <source>
        <dbReference type="SAM" id="Phobius"/>
    </source>
</evidence>
<reference evidence="3" key="1">
    <citation type="journal article" date="2012" name="J. Bacteriol.">
        <title>Genome Sequence of Micromonospora lupini Lupac 08, Isolated from Root Nodules of Lupinus angustifolius.</title>
        <authorList>
            <person name="Alonso-Vega P."/>
            <person name="Normand P."/>
            <person name="Bacigalupe R."/>
            <person name="Pujic P."/>
            <person name="Lajus A."/>
            <person name="Vallenet D."/>
            <person name="Carro L."/>
            <person name="Coll P."/>
            <person name="Trujillo M.E."/>
        </authorList>
    </citation>
    <scope>NUCLEOTIDE SEQUENCE [LARGE SCALE GENOMIC DNA]</scope>
    <source>
        <strain evidence="3">Lupac 08</strain>
    </source>
</reference>
<feature type="transmembrane region" description="Helical" evidence="1">
    <location>
        <begin position="20"/>
        <end position="43"/>
    </location>
</feature>
<dbReference type="eggNOG" id="ENOG502ZAT2">
    <property type="taxonomic scope" value="Bacteria"/>
</dbReference>
<dbReference type="AlphaFoldDB" id="I0L3E3"/>
<keyword evidence="3" id="KW-1185">Reference proteome</keyword>
<feature type="transmembrane region" description="Helical" evidence="1">
    <location>
        <begin position="64"/>
        <end position="85"/>
    </location>
</feature>
<keyword evidence="1" id="KW-0812">Transmembrane</keyword>
<organism evidence="2 3">
    <name type="scientific">Micromonospora lupini str. Lupac 08</name>
    <dbReference type="NCBI Taxonomy" id="1150864"/>
    <lineage>
        <taxon>Bacteria</taxon>
        <taxon>Bacillati</taxon>
        <taxon>Actinomycetota</taxon>
        <taxon>Actinomycetes</taxon>
        <taxon>Micromonosporales</taxon>
        <taxon>Micromonosporaceae</taxon>
        <taxon>Micromonospora</taxon>
    </lineage>
</organism>
<keyword evidence="1" id="KW-0472">Membrane</keyword>
<name>I0L3E3_9ACTN</name>
<keyword evidence="1" id="KW-1133">Transmembrane helix</keyword>
<feature type="transmembrane region" description="Helical" evidence="1">
    <location>
        <begin position="223"/>
        <end position="245"/>
    </location>
</feature>
<accession>I0L3E3</accession>
<gene>
    <name evidence="2" type="ORF">MILUP08_43248</name>
</gene>
<dbReference type="OrthoDB" id="529448at2"/>
<sequence>MNAVIASLGGKLAERWLAGLALPGLVFVAMAAVAVRLGHAHWWDLRLLRQEVDRLALGSPSRSTGSALLILLGVVLGSVVAAMAAQSLERLVVALWTQDWGRAGEALTRRRRRLWNAAMDRYETALRAKARRLRSADDTTGPLPDTQALARACDRIALTEPDRPTWIGDRMLATAVRVRACYGLDLAAAWPRLWLLLPEETRGPLALAQADFAAAARRVGWGLLYVALGLLWWPAAVVGLGLGVAGWRRGRAAVSVLADLVEAVVDLHVRALGAALGHPTDGAFGTADGEAVTVLLRKDR</sequence>
<proteinExistence type="predicted"/>
<evidence type="ECO:0000313" key="2">
    <source>
        <dbReference type="EMBL" id="CCH18340.1"/>
    </source>
</evidence>
<dbReference type="EMBL" id="CAIE01000026">
    <property type="protein sequence ID" value="CCH18340.1"/>
    <property type="molecule type" value="Genomic_DNA"/>
</dbReference>
<protein>
    <submittedName>
        <fullName evidence="2">Vegetative cell wall protein gp1</fullName>
    </submittedName>
</protein>
<dbReference type="Proteomes" id="UP000003448">
    <property type="component" value="Unassembled WGS sequence"/>
</dbReference>
<dbReference type="STRING" id="1150864.MILUP08_43248"/>
<evidence type="ECO:0000313" key="3">
    <source>
        <dbReference type="Proteomes" id="UP000003448"/>
    </source>
</evidence>